<evidence type="ECO:0000313" key="5">
    <source>
        <dbReference type="Proteomes" id="UP000064967"/>
    </source>
</evidence>
<dbReference type="EMBL" id="CP012333">
    <property type="protein sequence ID" value="AKV04282.1"/>
    <property type="molecule type" value="Genomic_DNA"/>
</dbReference>
<dbReference type="InterPro" id="IPR002035">
    <property type="entry name" value="VWF_A"/>
</dbReference>
<dbReference type="Gene3D" id="3.40.50.410">
    <property type="entry name" value="von Willebrand factor, type A domain"/>
    <property type="match status" value="1"/>
</dbReference>
<organism evidence="4 5">
    <name type="scientific">Labilithrix luteola</name>
    <dbReference type="NCBI Taxonomy" id="1391654"/>
    <lineage>
        <taxon>Bacteria</taxon>
        <taxon>Pseudomonadati</taxon>
        <taxon>Myxococcota</taxon>
        <taxon>Polyangia</taxon>
        <taxon>Polyangiales</taxon>
        <taxon>Labilitrichaceae</taxon>
        <taxon>Labilithrix</taxon>
    </lineage>
</organism>
<dbReference type="Pfam" id="PF00092">
    <property type="entry name" value="VWA"/>
    <property type="match status" value="1"/>
</dbReference>
<dbReference type="SUPFAM" id="SSF53300">
    <property type="entry name" value="vWA-like"/>
    <property type="match status" value="1"/>
</dbReference>
<dbReference type="STRING" id="1391654.AKJ09_10945"/>
<dbReference type="SMART" id="SM00327">
    <property type="entry name" value="VWA"/>
    <property type="match status" value="1"/>
</dbReference>
<sequence length="369" mass="38801">MKDSAVKNRFLSVLAPLTLGAGLLHAACGSSGRDNFRQGDPPSFDEPGAATDAGASVQDGCSSSSTKIERVPVVLEFLVDESTSMNNNGKWAAARQALLATFADMKQTAEPATFVGLHVYPKNDKVAPQTLLDSAHYDRLVDAVNYSPASGGSTPTAETLLAAFDTVGQFVPPSDAGLATAATKRYVVLFSDGRPTDGYDKCETRVKAARNGQPPIETFSVGIGVFPSRDADYDPAFMGRIAQSGGTAPPGCDPNSTDLATVCHFQITPGDADATRQALIDAFDKIRALSASCEFSFEITKYTDLANVKVTITDRNGGEISIPKDDLNGWSFDDPQNPTKIVVHGNACSATTGAPSGRVDVVIGCKQPK</sequence>
<gene>
    <name evidence="4" type="ORF">AKJ09_10945</name>
</gene>
<feature type="region of interest" description="Disordered" evidence="1">
    <location>
        <begin position="32"/>
        <end position="64"/>
    </location>
</feature>
<dbReference type="PROSITE" id="PS50234">
    <property type="entry name" value="VWFA"/>
    <property type="match status" value="1"/>
</dbReference>
<keyword evidence="2" id="KW-0732">Signal</keyword>
<reference evidence="4 5" key="1">
    <citation type="submission" date="2015-08" db="EMBL/GenBank/DDBJ databases">
        <authorList>
            <person name="Babu N.S."/>
            <person name="Beckwith C.J."/>
            <person name="Beseler K.G."/>
            <person name="Brison A."/>
            <person name="Carone J.V."/>
            <person name="Caskin T.P."/>
            <person name="Diamond M."/>
            <person name="Durham M.E."/>
            <person name="Foxe J.M."/>
            <person name="Go M."/>
            <person name="Henderson B.A."/>
            <person name="Jones I.B."/>
            <person name="McGettigan J.A."/>
            <person name="Micheletti S.J."/>
            <person name="Nasrallah M.E."/>
            <person name="Ortiz D."/>
            <person name="Piller C.R."/>
            <person name="Privatt S.R."/>
            <person name="Schneider S.L."/>
            <person name="Sharp S."/>
            <person name="Smith T.C."/>
            <person name="Stanton J.D."/>
            <person name="Ullery H.E."/>
            <person name="Wilson R.J."/>
            <person name="Serrano M.G."/>
            <person name="Buck G."/>
            <person name="Lee V."/>
            <person name="Wang Y."/>
            <person name="Carvalho R."/>
            <person name="Voegtly L."/>
            <person name="Shi R."/>
            <person name="Duckworth R."/>
            <person name="Johnson A."/>
            <person name="Loviza R."/>
            <person name="Walstead R."/>
            <person name="Shah Z."/>
            <person name="Kiflezghi M."/>
            <person name="Wade K."/>
            <person name="Ball S.L."/>
            <person name="Bradley K.W."/>
            <person name="Asai D.J."/>
            <person name="Bowman C.A."/>
            <person name="Russell D.A."/>
            <person name="Pope W.H."/>
            <person name="Jacobs-Sera D."/>
            <person name="Hendrix R.W."/>
            <person name="Hatfull G.F."/>
        </authorList>
    </citation>
    <scope>NUCLEOTIDE SEQUENCE [LARGE SCALE GENOMIC DNA]</scope>
    <source>
        <strain evidence="4 5">DSM 27648</strain>
    </source>
</reference>
<dbReference type="RefSeq" id="WP_146654918.1">
    <property type="nucleotide sequence ID" value="NZ_CP012333.1"/>
</dbReference>
<dbReference type="OrthoDB" id="5504657at2"/>
<feature type="domain" description="VWFA" evidence="3">
    <location>
        <begin position="74"/>
        <end position="286"/>
    </location>
</feature>
<dbReference type="InterPro" id="IPR036465">
    <property type="entry name" value="vWFA_dom_sf"/>
</dbReference>
<feature type="signal peptide" evidence="2">
    <location>
        <begin position="1"/>
        <end position="26"/>
    </location>
</feature>
<evidence type="ECO:0000256" key="2">
    <source>
        <dbReference type="SAM" id="SignalP"/>
    </source>
</evidence>
<evidence type="ECO:0000259" key="3">
    <source>
        <dbReference type="PROSITE" id="PS50234"/>
    </source>
</evidence>
<evidence type="ECO:0000256" key="1">
    <source>
        <dbReference type="SAM" id="MobiDB-lite"/>
    </source>
</evidence>
<name>A0A0K1QF60_9BACT</name>
<dbReference type="AlphaFoldDB" id="A0A0K1QF60"/>
<dbReference type="KEGG" id="llu:AKJ09_10945"/>
<accession>A0A0K1QF60</accession>
<evidence type="ECO:0000313" key="4">
    <source>
        <dbReference type="EMBL" id="AKV04282.1"/>
    </source>
</evidence>
<protein>
    <recommendedName>
        <fullName evidence="3">VWFA domain-containing protein</fullName>
    </recommendedName>
</protein>
<feature type="chain" id="PRO_5005467110" description="VWFA domain-containing protein" evidence="2">
    <location>
        <begin position="27"/>
        <end position="369"/>
    </location>
</feature>
<dbReference type="CDD" id="cd00198">
    <property type="entry name" value="vWFA"/>
    <property type="match status" value="1"/>
</dbReference>
<proteinExistence type="predicted"/>
<keyword evidence="5" id="KW-1185">Reference proteome</keyword>
<dbReference type="Proteomes" id="UP000064967">
    <property type="component" value="Chromosome"/>
</dbReference>